<sequence>MAYINPSDFKTDNNSLFCDINDLIKSKCPYLQAYLNTQLLSINGSSPSDNKYLTKSKLLQRVATLITI</sequence>
<reference evidence="1" key="1">
    <citation type="journal article" date="2017" name="Front. Microbiol.">
        <title>Genome Characterization of the First Mimiviruses of Lineage C Isolated in Brazil.</title>
        <authorList>
            <person name="Assis F.L."/>
            <person name="Franco-Luiz A.P.M."/>
            <person name="Dos Santos R.N."/>
            <person name="Campos F.S."/>
            <person name="Dornas F.P."/>
            <person name="Borato P.V.M."/>
            <person name="Franco A.C."/>
            <person name="Abrahao J.S."/>
            <person name="Colson P."/>
            <person name="Scola B."/>
        </authorList>
    </citation>
    <scope>NUCLEOTIDE SEQUENCE [LARGE SCALE GENOMIC DNA]</scope>
</reference>
<organismHost>
    <name type="scientific">Acanthamoeba polyphaga</name>
    <name type="common">Amoeba</name>
    <dbReference type="NCBI Taxonomy" id="5757"/>
</organismHost>
<organism evidence="1">
    <name type="scientific">Acanthamoeba polyphaga mimivirus</name>
    <name type="common">APMV</name>
    <dbReference type="NCBI Taxonomy" id="212035"/>
    <lineage>
        <taxon>Viruses</taxon>
        <taxon>Varidnaviria</taxon>
        <taxon>Bamfordvirae</taxon>
        <taxon>Nucleocytoviricota</taxon>
        <taxon>Megaviricetes</taxon>
        <taxon>Imitervirales</taxon>
        <taxon>Mimiviridae</taxon>
        <taxon>Megamimivirinae</taxon>
        <taxon>Mimivirus</taxon>
        <taxon>Mimivirus bradfordmassiliense</taxon>
    </lineage>
</organism>
<dbReference type="Proteomes" id="UP000280369">
    <property type="component" value="Segment"/>
</dbReference>
<accession>A0A2L2DI59</accession>
<proteinExistence type="predicted"/>
<evidence type="ECO:0000313" key="1">
    <source>
        <dbReference type="EMBL" id="AVG45836.1"/>
    </source>
</evidence>
<name>A0A2L2DI59_MIMIV</name>
<dbReference type="EMBL" id="MG602507">
    <property type="protein sequence ID" value="AVG45836.1"/>
    <property type="molecule type" value="Genomic_DNA"/>
</dbReference>
<protein>
    <submittedName>
        <fullName evidence="1">Uncharacterized protein</fullName>
    </submittedName>
</protein>